<keyword evidence="2" id="KW-1185">Reference proteome</keyword>
<dbReference type="EMBL" id="BSXS01008718">
    <property type="protein sequence ID" value="GME93437.1"/>
    <property type="molecule type" value="Genomic_DNA"/>
</dbReference>
<accession>A0ACB5TRG0</accession>
<sequence>MKLPLLLALERLAAEKVLPSGNQEKRSSLTRSGSLSKVSNFAKKFTPRSRSNSKNASSPSASITQGVKSINKDVEPKKSTDAVATATPSTVTSGTAAAVAFHSAKKSIAPSSPSDSPDTVPAGNNENASSGNVPSSVALNNGGNSSSTENSSNSASGKRLHAPLISSTLDSGDDLDSDLDPVTPGGGDRDVAGRKKNGHAIKPVFTEEVVAPPSNEDASELDDDSEFDEVVSLVTVGSEEYQANRDDPNYMVVDA</sequence>
<reference evidence="1" key="1">
    <citation type="submission" date="2023-04" db="EMBL/GenBank/DDBJ databases">
        <title>Ambrosiozyma monospora NBRC 10751.</title>
        <authorList>
            <person name="Ichikawa N."/>
            <person name="Sato H."/>
            <person name="Tonouchi N."/>
        </authorList>
    </citation>
    <scope>NUCLEOTIDE SEQUENCE</scope>
    <source>
        <strain evidence="1">NBRC 10751</strain>
    </source>
</reference>
<protein>
    <submittedName>
        <fullName evidence="1">Unnamed protein product</fullName>
    </submittedName>
</protein>
<proteinExistence type="predicted"/>
<name>A0ACB5TRG0_AMBMO</name>
<dbReference type="Proteomes" id="UP001165064">
    <property type="component" value="Unassembled WGS sequence"/>
</dbReference>
<evidence type="ECO:0000313" key="2">
    <source>
        <dbReference type="Proteomes" id="UP001165064"/>
    </source>
</evidence>
<organism evidence="1 2">
    <name type="scientific">Ambrosiozyma monospora</name>
    <name type="common">Yeast</name>
    <name type="synonym">Endomycopsis monosporus</name>
    <dbReference type="NCBI Taxonomy" id="43982"/>
    <lineage>
        <taxon>Eukaryota</taxon>
        <taxon>Fungi</taxon>
        <taxon>Dikarya</taxon>
        <taxon>Ascomycota</taxon>
        <taxon>Saccharomycotina</taxon>
        <taxon>Pichiomycetes</taxon>
        <taxon>Pichiales</taxon>
        <taxon>Pichiaceae</taxon>
        <taxon>Ambrosiozyma</taxon>
    </lineage>
</organism>
<gene>
    <name evidence="1" type="ORF">Amon02_000932200</name>
</gene>
<comment type="caution">
    <text evidence="1">The sequence shown here is derived from an EMBL/GenBank/DDBJ whole genome shotgun (WGS) entry which is preliminary data.</text>
</comment>
<evidence type="ECO:0000313" key="1">
    <source>
        <dbReference type="EMBL" id="GME93437.1"/>
    </source>
</evidence>